<gene>
    <name evidence="2" type="ORF">C7A10_19315</name>
</gene>
<comment type="caution">
    <text evidence="2">The sequence shown here is derived from an EMBL/GenBank/DDBJ whole genome shotgun (WGS) entry which is preliminary data.</text>
</comment>
<dbReference type="AlphaFoldDB" id="A0A2T0I3K3"/>
<dbReference type="RefSeq" id="WP_099236432.1">
    <property type="nucleotide sequence ID" value="NZ_PVUH01000013.1"/>
</dbReference>
<sequence length="82" mass="8385">MGYGLIGLKQEMQGEAMQGLSQLSQQQQQAKLAEDQMNQQNKANTQSSQVGMATTGAMAGSAFGPVGTAIGAGIGFIAGSFM</sequence>
<feature type="region of interest" description="Disordered" evidence="1">
    <location>
        <begin position="30"/>
        <end position="49"/>
    </location>
</feature>
<evidence type="ECO:0000256" key="1">
    <source>
        <dbReference type="SAM" id="MobiDB-lite"/>
    </source>
</evidence>
<protein>
    <submittedName>
        <fullName evidence="2">Bacteriocin</fullName>
    </submittedName>
</protein>
<name>A0A2T0I3K3_PSEFL</name>
<dbReference type="Proteomes" id="UP000239731">
    <property type="component" value="Unassembled WGS sequence"/>
</dbReference>
<evidence type="ECO:0000313" key="3">
    <source>
        <dbReference type="Proteomes" id="UP000239731"/>
    </source>
</evidence>
<feature type="compositionally biased region" description="Polar residues" evidence="1">
    <location>
        <begin position="36"/>
        <end position="49"/>
    </location>
</feature>
<dbReference type="EMBL" id="PVUH01000013">
    <property type="protein sequence ID" value="PRW89894.1"/>
    <property type="molecule type" value="Genomic_DNA"/>
</dbReference>
<proteinExistence type="predicted"/>
<evidence type="ECO:0000313" key="2">
    <source>
        <dbReference type="EMBL" id="PRW89894.1"/>
    </source>
</evidence>
<accession>A0A2T0I3K3</accession>
<organism evidence="2 3">
    <name type="scientific">Pseudomonas fluorescens</name>
    <dbReference type="NCBI Taxonomy" id="294"/>
    <lineage>
        <taxon>Bacteria</taxon>
        <taxon>Pseudomonadati</taxon>
        <taxon>Pseudomonadota</taxon>
        <taxon>Gammaproteobacteria</taxon>
        <taxon>Pseudomonadales</taxon>
        <taxon>Pseudomonadaceae</taxon>
        <taxon>Pseudomonas</taxon>
    </lineage>
</organism>
<reference evidence="2 3" key="1">
    <citation type="submission" date="2018-03" db="EMBL/GenBank/DDBJ databases">
        <title>Blue discolouration in mozzarella cheese caused by Pseudomonas fluorescens.</title>
        <authorList>
            <person name="Chiesa F."/>
            <person name="Dalmasso A."/>
            <person name="Lomonaco S."/>
        </authorList>
    </citation>
    <scope>NUCLEOTIDE SEQUENCE [LARGE SCALE GENOMIC DNA]</scope>
    <source>
        <strain evidence="2 3">11293</strain>
    </source>
</reference>